<dbReference type="OrthoDB" id="1524985at2"/>
<dbReference type="Proteomes" id="UP000181976">
    <property type="component" value="Unassembled WGS sequence"/>
</dbReference>
<dbReference type="NCBIfam" id="NF037970">
    <property type="entry name" value="vanZ_1"/>
    <property type="match status" value="1"/>
</dbReference>
<dbReference type="Pfam" id="PF04892">
    <property type="entry name" value="VanZ"/>
    <property type="match status" value="1"/>
</dbReference>
<gene>
    <name evidence="3" type="ORF">SAMN05444380_11738</name>
</gene>
<feature type="transmembrane region" description="Helical" evidence="1">
    <location>
        <begin position="105"/>
        <end position="125"/>
    </location>
</feature>
<dbReference type="AlphaFoldDB" id="A0A1I2CYQ6"/>
<accession>A0A1I2CYQ6</accession>
<name>A0A1I2CYQ6_9BACT</name>
<evidence type="ECO:0000313" key="3">
    <source>
        <dbReference type="EMBL" id="SFE72870.1"/>
    </source>
</evidence>
<sequence>MKKIFQRINNYKFTLITVGVILFLSLSSSEDINKPDFFDFKNSDKVIHFLMYAFLTLIYLMERTHFLKFRTQTKKTRWYFVLWIFLAGGIIEILQPILSDRNQDIWDFVANTSGIITAYLFFIILKTTTSIKFFRRDPSAQ</sequence>
<keyword evidence="1" id="KW-0812">Transmembrane</keyword>
<evidence type="ECO:0000256" key="1">
    <source>
        <dbReference type="SAM" id="Phobius"/>
    </source>
</evidence>
<feature type="transmembrane region" description="Helical" evidence="1">
    <location>
        <begin position="78"/>
        <end position="99"/>
    </location>
</feature>
<keyword evidence="1" id="KW-1133">Transmembrane helix</keyword>
<keyword evidence="4" id="KW-1185">Reference proteome</keyword>
<feature type="transmembrane region" description="Helical" evidence="1">
    <location>
        <begin position="45"/>
        <end position="66"/>
    </location>
</feature>
<dbReference type="EMBL" id="FONA01000017">
    <property type="protein sequence ID" value="SFE72870.1"/>
    <property type="molecule type" value="Genomic_DNA"/>
</dbReference>
<evidence type="ECO:0000313" key="4">
    <source>
        <dbReference type="Proteomes" id="UP000181976"/>
    </source>
</evidence>
<organism evidence="3 4">
    <name type="scientific">Thermophagus xiamenensis</name>
    <dbReference type="NCBI Taxonomy" id="385682"/>
    <lineage>
        <taxon>Bacteria</taxon>
        <taxon>Pseudomonadati</taxon>
        <taxon>Bacteroidota</taxon>
        <taxon>Bacteroidia</taxon>
        <taxon>Marinilabiliales</taxon>
        <taxon>Marinilabiliaceae</taxon>
        <taxon>Thermophagus</taxon>
    </lineage>
</organism>
<proteinExistence type="predicted"/>
<reference evidence="3 4" key="1">
    <citation type="submission" date="2016-10" db="EMBL/GenBank/DDBJ databases">
        <authorList>
            <person name="de Groot N.N."/>
        </authorList>
    </citation>
    <scope>NUCLEOTIDE SEQUENCE [LARGE SCALE GENOMIC DNA]</scope>
    <source>
        <strain evidence="3 4">DSM 19012</strain>
    </source>
</reference>
<dbReference type="InParanoid" id="A0A1I2CYQ6"/>
<dbReference type="PANTHER" id="PTHR28008:SF1">
    <property type="entry name" value="DOMAIN PROTEIN, PUTATIVE (AFU_ORTHOLOGUE AFUA_3G10980)-RELATED"/>
    <property type="match status" value="1"/>
</dbReference>
<dbReference type="InterPro" id="IPR006976">
    <property type="entry name" value="VanZ-like"/>
</dbReference>
<evidence type="ECO:0000259" key="2">
    <source>
        <dbReference type="Pfam" id="PF04892"/>
    </source>
</evidence>
<protein>
    <submittedName>
        <fullName evidence="3">VanZ like family protein</fullName>
    </submittedName>
</protein>
<feature type="domain" description="VanZ-like" evidence="2">
    <location>
        <begin position="36"/>
        <end position="125"/>
    </location>
</feature>
<dbReference type="PANTHER" id="PTHR28008">
    <property type="entry name" value="DOMAIN PROTEIN, PUTATIVE (AFU_ORTHOLOGUE AFUA_3G10980)-RELATED"/>
    <property type="match status" value="1"/>
</dbReference>
<keyword evidence="1" id="KW-0472">Membrane</keyword>